<evidence type="ECO:0000259" key="3">
    <source>
        <dbReference type="PROSITE" id="PS51329"/>
    </source>
</evidence>
<keyword evidence="4" id="KW-1185">Reference proteome</keyword>
<comment type="similarity">
    <text evidence="1">Belongs to the TBCC family.</text>
</comment>
<dbReference type="InterPro" id="IPR017901">
    <property type="entry name" value="C-CAP_CF_C-like"/>
</dbReference>
<dbReference type="Gene3D" id="2.160.20.70">
    <property type="match status" value="1"/>
</dbReference>
<evidence type="ECO:0000313" key="5">
    <source>
        <dbReference type="WBParaSite" id="scf7180000423491.g11117"/>
    </source>
</evidence>
<dbReference type="Pfam" id="PF07986">
    <property type="entry name" value="TBCC"/>
    <property type="match status" value="1"/>
</dbReference>
<dbReference type="GO" id="GO:1990075">
    <property type="term" value="C:periciliary membrane compartment"/>
    <property type="evidence" value="ECO:0007669"/>
    <property type="project" value="TreeGrafter"/>
</dbReference>
<dbReference type="PANTHER" id="PTHR15440">
    <property type="entry name" value="XRP2 PROTEIN"/>
    <property type="match status" value="1"/>
</dbReference>
<dbReference type="PROSITE" id="PS51329">
    <property type="entry name" value="C_CAP_COFACTOR_C"/>
    <property type="match status" value="1"/>
</dbReference>
<accession>A0A915P9W0</accession>
<dbReference type="InterPro" id="IPR016098">
    <property type="entry name" value="CAP/MinC_C"/>
</dbReference>
<dbReference type="GO" id="GO:0005929">
    <property type="term" value="C:cilium"/>
    <property type="evidence" value="ECO:0007669"/>
    <property type="project" value="TreeGrafter"/>
</dbReference>
<evidence type="ECO:0000256" key="2">
    <source>
        <dbReference type="PIRSR" id="PIRSR037947-1"/>
    </source>
</evidence>
<evidence type="ECO:0000313" key="4">
    <source>
        <dbReference type="Proteomes" id="UP000887560"/>
    </source>
</evidence>
<dbReference type="PANTHER" id="PTHR15440:SF0">
    <property type="entry name" value="PROTEIN XRP2"/>
    <property type="match status" value="1"/>
</dbReference>
<dbReference type="AlphaFoldDB" id="A0A915P9W0"/>
<proteinExistence type="inferred from homology"/>
<dbReference type="InterPro" id="IPR012945">
    <property type="entry name" value="Tubulin-bd_cofactor_C_dom"/>
</dbReference>
<dbReference type="GO" id="GO:0006892">
    <property type="term" value="P:post-Golgi vesicle-mediated transport"/>
    <property type="evidence" value="ECO:0007669"/>
    <property type="project" value="TreeGrafter"/>
</dbReference>
<feature type="binding site" evidence="2">
    <location>
        <begin position="31"/>
        <end position="32"/>
    </location>
    <ligand>
        <name>GTP</name>
        <dbReference type="ChEBI" id="CHEBI:37565"/>
    </ligand>
</feature>
<dbReference type="WBParaSite" id="scf7180000423491.g11117">
    <property type="protein sequence ID" value="scf7180000423491.g11117"/>
    <property type="gene ID" value="scf7180000423491.g11117"/>
</dbReference>
<dbReference type="GO" id="GO:0005096">
    <property type="term" value="F:GTPase activator activity"/>
    <property type="evidence" value="ECO:0007669"/>
    <property type="project" value="InterPro"/>
</dbReference>
<dbReference type="InterPro" id="IPR039093">
    <property type="entry name" value="XRP2"/>
</dbReference>
<feature type="domain" description="C-CAP/cofactor C-like" evidence="3">
    <location>
        <begin position="1"/>
        <end position="82"/>
    </location>
</feature>
<keyword evidence="2" id="KW-0342">GTP-binding</keyword>
<keyword evidence="2" id="KW-0547">Nucleotide-binding</keyword>
<organism evidence="4 5">
    <name type="scientific">Meloidogyne floridensis</name>
    <dbReference type="NCBI Taxonomy" id="298350"/>
    <lineage>
        <taxon>Eukaryota</taxon>
        <taxon>Metazoa</taxon>
        <taxon>Ecdysozoa</taxon>
        <taxon>Nematoda</taxon>
        <taxon>Chromadorea</taxon>
        <taxon>Rhabditida</taxon>
        <taxon>Tylenchina</taxon>
        <taxon>Tylenchomorpha</taxon>
        <taxon>Tylenchoidea</taxon>
        <taxon>Meloidogynidae</taxon>
        <taxon>Meloidogyninae</taxon>
        <taxon>Meloidogyne</taxon>
    </lineage>
</organism>
<evidence type="ECO:0000256" key="1">
    <source>
        <dbReference type="ARBA" id="ARBA00008848"/>
    </source>
</evidence>
<reference evidence="5" key="1">
    <citation type="submission" date="2022-11" db="UniProtKB">
        <authorList>
            <consortium name="WormBaseParasite"/>
        </authorList>
    </citation>
    <scope>IDENTIFICATION</scope>
</reference>
<dbReference type="GO" id="GO:0005525">
    <property type="term" value="F:GTP binding"/>
    <property type="evidence" value="ECO:0007669"/>
    <property type="project" value="UniProtKB-KW"/>
</dbReference>
<sequence>MNCTLVILDQTASITIDDCRDCLIICGPCKGSLFLRDCKNLLILAICQQFRTRDCRHLNAHLFCTTCPTIEETDLEVHNFTPDSGKCNVRQNLNPKITNSFNSHLIQKLEHFLFNSKNWQFSMGNKRESKLFVAGLGIKKEGQNGEEEKFLLLIQPPPTENSSESGGGMRFYAESIEITKELINLEGIKLAAMHDIDMKQGEWENIICGKKENNNLKNIIGNKSKKIVALEIYGPKGSQTKIEEICQQKERKATNARLVDSEHMENCRKQLYRLCEIRQSI</sequence>
<dbReference type="Proteomes" id="UP000887560">
    <property type="component" value="Unplaced"/>
</dbReference>
<name>A0A915P9W0_9BILA</name>
<protein>
    <submittedName>
        <fullName evidence="5">C-CAP/cofactor C-like domain-containing protein</fullName>
    </submittedName>
</protein>
<feature type="binding site" evidence="2">
    <location>
        <begin position="48"/>
        <end position="51"/>
    </location>
    <ligand>
        <name>GTP</name>
        <dbReference type="ChEBI" id="CHEBI:37565"/>
    </ligand>
</feature>